<gene>
    <name evidence="2" type="primary">LOC104709426</name>
</gene>
<reference evidence="2" key="2">
    <citation type="submission" date="2025-08" db="UniProtKB">
        <authorList>
            <consortium name="RefSeq"/>
        </authorList>
    </citation>
    <scope>IDENTIFICATION</scope>
    <source>
        <tissue evidence="2">Leaf</tissue>
    </source>
</reference>
<evidence type="ECO:0000313" key="1">
    <source>
        <dbReference type="Proteomes" id="UP000694864"/>
    </source>
</evidence>
<evidence type="ECO:0000313" key="2">
    <source>
        <dbReference type="RefSeq" id="XP_010424344.1"/>
    </source>
</evidence>
<keyword evidence="1" id="KW-1185">Reference proteome</keyword>
<dbReference type="Proteomes" id="UP000694864">
    <property type="component" value="Chromosome 8"/>
</dbReference>
<dbReference type="RefSeq" id="XP_010424344.1">
    <property type="nucleotide sequence ID" value="XM_010426042.1"/>
</dbReference>
<accession>A0ABM0TCS9</accession>
<reference evidence="1" key="1">
    <citation type="journal article" date="2014" name="Nat. Commun.">
        <title>The emerging biofuel crop Camelina sativa retains a highly undifferentiated hexaploid genome structure.</title>
        <authorList>
            <person name="Kagale S."/>
            <person name="Koh C."/>
            <person name="Nixon J."/>
            <person name="Bollina V."/>
            <person name="Clarke W.E."/>
            <person name="Tuteja R."/>
            <person name="Spillane C."/>
            <person name="Robinson S.J."/>
            <person name="Links M.G."/>
            <person name="Clarke C."/>
            <person name="Higgins E.E."/>
            <person name="Huebert T."/>
            <person name="Sharpe A.G."/>
            <person name="Parkin I.A."/>
        </authorList>
    </citation>
    <scope>NUCLEOTIDE SEQUENCE [LARGE SCALE GENOMIC DNA]</scope>
    <source>
        <strain evidence="1">cv. DH55</strain>
    </source>
</reference>
<dbReference type="GeneID" id="104709426"/>
<organism evidence="1 2">
    <name type="scientific">Camelina sativa</name>
    <name type="common">False flax</name>
    <name type="synonym">Myagrum sativum</name>
    <dbReference type="NCBI Taxonomy" id="90675"/>
    <lineage>
        <taxon>Eukaryota</taxon>
        <taxon>Viridiplantae</taxon>
        <taxon>Streptophyta</taxon>
        <taxon>Embryophyta</taxon>
        <taxon>Tracheophyta</taxon>
        <taxon>Spermatophyta</taxon>
        <taxon>Magnoliopsida</taxon>
        <taxon>eudicotyledons</taxon>
        <taxon>Gunneridae</taxon>
        <taxon>Pentapetalae</taxon>
        <taxon>rosids</taxon>
        <taxon>malvids</taxon>
        <taxon>Brassicales</taxon>
        <taxon>Brassicaceae</taxon>
        <taxon>Camelineae</taxon>
        <taxon>Camelina</taxon>
    </lineage>
</organism>
<protein>
    <submittedName>
        <fullName evidence="2">Uncharacterized protein LOC104709426</fullName>
    </submittedName>
</protein>
<name>A0ABM0TCS9_CAMSA</name>
<sequence length="155" mass="17339">MGCARCGADEETVSHALFICPPTRQVWALSQVPVGPNSFPMKSVCANLDYFLGSKNSGSQVSAYPWILWYIWKAKNARVFENEDEQPEEIIWVAEGEALTWQHAQEEGEDEDLTSCHFDSHPRLRATASSLPTIYSGYRCFIEGSWKVGDSFVGA</sequence>
<proteinExistence type="predicted"/>